<proteinExistence type="predicted"/>
<evidence type="ECO:0000313" key="2">
    <source>
        <dbReference type="EMBL" id="KAK7267572.1"/>
    </source>
</evidence>
<organism evidence="2 3">
    <name type="scientific">Crotalaria pallida</name>
    <name type="common">Smooth rattlebox</name>
    <name type="synonym">Crotalaria striata</name>
    <dbReference type="NCBI Taxonomy" id="3830"/>
    <lineage>
        <taxon>Eukaryota</taxon>
        <taxon>Viridiplantae</taxon>
        <taxon>Streptophyta</taxon>
        <taxon>Embryophyta</taxon>
        <taxon>Tracheophyta</taxon>
        <taxon>Spermatophyta</taxon>
        <taxon>Magnoliopsida</taxon>
        <taxon>eudicotyledons</taxon>
        <taxon>Gunneridae</taxon>
        <taxon>Pentapetalae</taxon>
        <taxon>rosids</taxon>
        <taxon>fabids</taxon>
        <taxon>Fabales</taxon>
        <taxon>Fabaceae</taxon>
        <taxon>Papilionoideae</taxon>
        <taxon>50 kb inversion clade</taxon>
        <taxon>genistoids sensu lato</taxon>
        <taxon>core genistoids</taxon>
        <taxon>Crotalarieae</taxon>
        <taxon>Crotalaria</taxon>
    </lineage>
</organism>
<reference evidence="2 3" key="1">
    <citation type="submission" date="2024-01" db="EMBL/GenBank/DDBJ databases">
        <title>The genomes of 5 underutilized Papilionoideae crops provide insights into root nodulation and disease resistanc.</title>
        <authorList>
            <person name="Yuan L."/>
        </authorList>
    </citation>
    <scope>NUCLEOTIDE SEQUENCE [LARGE SCALE GENOMIC DNA]</scope>
    <source>
        <strain evidence="2">ZHUSHIDOU_FW_LH</strain>
        <tissue evidence="2">Leaf</tissue>
    </source>
</reference>
<accession>A0AAN9F0S4</accession>
<comment type="caution">
    <text evidence="2">The sequence shown here is derived from an EMBL/GenBank/DDBJ whole genome shotgun (WGS) entry which is preliminary data.</text>
</comment>
<sequence>MHIYFQHLIDEDSDSEDDSCYEADSAEEIVSLSDDDVIEVTHPPIPKKKRTPRKSGQESDNDGHDDAEKTVPNTHVMLLIKGHFLGVYLTL</sequence>
<evidence type="ECO:0000313" key="3">
    <source>
        <dbReference type="Proteomes" id="UP001372338"/>
    </source>
</evidence>
<feature type="region of interest" description="Disordered" evidence="1">
    <location>
        <begin position="32"/>
        <end position="70"/>
    </location>
</feature>
<evidence type="ECO:0000256" key="1">
    <source>
        <dbReference type="SAM" id="MobiDB-lite"/>
    </source>
</evidence>
<feature type="compositionally biased region" description="Basic and acidic residues" evidence="1">
    <location>
        <begin position="55"/>
        <end position="69"/>
    </location>
</feature>
<gene>
    <name evidence="2" type="ORF">RIF29_20250</name>
</gene>
<name>A0AAN9F0S4_CROPI</name>
<keyword evidence="3" id="KW-1185">Reference proteome</keyword>
<dbReference type="EMBL" id="JAYWIO010000004">
    <property type="protein sequence ID" value="KAK7267572.1"/>
    <property type="molecule type" value="Genomic_DNA"/>
</dbReference>
<dbReference type="AlphaFoldDB" id="A0AAN9F0S4"/>
<protein>
    <submittedName>
        <fullName evidence="2">Uncharacterized protein</fullName>
    </submittedName>
</protein>
<dbReference type="Proteomes" id="UP001372338">
    <property type="component" value="Unassembled WGS sequence"/>
</dbReference>